<evidence type="ECO:0000256" key="10">
    <source>
        <dbReference type="SAM" id="Coils"/>
    </source>
</evidence>
<dbReference type="PATRIC" id="fig|1216932.3.peg.1439"/>
<gene>
    <name evidence="12" type="ORF">CM240_1446</name>
</gene>
<keyword evidence="6" id="KW-0067">ATP-binding</keyword>
<dbReference type="KEGG" id="clt:CM240_1446"/>
<organism evidence="12 13">
    <name type="scientific">Clostridium bornimense</name>
    <dbReference type="NCBI Taxonomy" id="1216932"/>
    <lineage>
        <taxon>Bacteria</taxon>
        <taxon>Bacillati</taxon>
        <taxon>Bacillota</taxon>
        <taxon>Clostridia</taxon>
        <taxon>Eubacteriales</taxon>
        <taxon>Clostridiaceae</taxon>
        <taxon>Clostridium</taxon>
    </lineage>
</organism>
<evidence type="ECO:0000313" key="13">
    <source>
        <dbReference type="Proteomes" id="UP000019426"/>
    </source>
</evidence>
<dbReference type="OrthoDB" id="9806954at2"/>
<evidence type="ECO:0000256" key="7">
    <source>
        <dbReference type="ARBA" id="ARBA00023204"/>
    </source>
</evidence>
<evidence type="ECO:0000256" key="1">
    <source>
        <dbReference type="ARBA" id="ARBA00003618"/>
    </source>
</evidence>
<dbReference type="eggNOG" id="COG0497">
    <property type="taxonomic scope" value="Bacteria"/>
</dbReference>
<dbReference type="GO" id="GO:0006310">
    <property type="term" value="P:DNA recombination"/>
    <property type="evidence" value="ECO:0007669"/>
    <property type="project" value="InterPro"/>
</dbReference>
<evidence type="ECO:0000256" key="5">
    <source>
        <dbReference type="ARBA" id="ARBA00022763"/>
    </source>
</evidence>
<dbReference type="PIRSF" id="PIRSF003128">
    <property type="entry name" value="RecN"/>
    <property type="match status" value="1"/>
</dbReference>
<protein>
    <recommendedName>
        <fullName evidence="3 9">DNA repair protein RecN</fullName>
    </recommendedName>
    <alternativeName>
        <fullName evidence="8 9">Recombination protein N</fullName>
    </alternativeName>
</protein>
<evidence type="ECO:0000256" key="4">
    <source>
        <dbReference type="ARBA" id="ARBA00022741"/>
    </source>
</evidence>
<dbReference type="GO" id="GO:0043590">
    <property type="term" value="C:bacterial nucleoid"/>
    <property type="evidence" value="ECO:0007669"/>
    <property type="project" value="TreeGrafter"/>
</dbReference>
<proteinExistence type="inferred from homology"/>
<keyword evidence="10" id="KW-0175">Coiled coil</keyword>
<feature type="domain" description="RecF/RecN/SMC N-terminal" evidence="11">
    <location>
        <begin position="2"/>
        <end position="513"/>
    </location>
</feature>
<feature type="coiled-coil region" evidence="10">
    <location>
        <begin position="315"/>
        <end position="366"/>
    </location>
</feature>
<dbReference type="Pfam" id="PF02463">
    <property type="entry name" value="SMC_N"/>
    <property type="match status" value="1"/>
</dbReference>
<evidence type="ECO:0000256" key="9">
    <source>
        <dbReference type="PIRNR" id="PIRNR003128"/>
    </source>
</evidence>
<evidence type="ECO:0000259" key="11">
    <source>
        <dbReference type="Pfam" id="PF02463"/>
    </source>
</evidence>
<evidence type="ECO:0000256" key="8">
    <source>
        <dbReference type="ARBA" id="ARBA00033408"/>
    </source>
</evidence>
<evidence type="ECO:0000313" key="12">
    <source>
        <dbReference type="EMBL" id="CDM68605.1"/>
    </source>
</evidence>
<dbReference type="FunFam" id="3.40.50.300:FF:000319">
    <property type="entry name" value="DNA repair protein RecN"/>
    <property type="match status" value="1"/>
</dbReference>
<sequence>MLVQLNISNFALIDNLSINFEKGFNVLTGETGTGKSILIDAISYILGGKYNRGIIRNGEERVFVEGVFEISNTKSIKILEKLNIPVEESIIISRETLSEGRSVAKVNNRTVTLSQLRELGETILNIHGQHENISLLNTNLHINYLDDFGDDEFQNALKTYHSEFDKFKGLKKKLEELENSDDGSEKMKDFISYQIDEIEKAKLKIGEDLELEEKVTLLSNSENMTKIFLSVNNILKESSEERLSVLDSLNIVVRELRSLGNCSEELNKIISSIEDSYYSIQDNSSAIRDMKDSLVYDEDELNYLNGRLFLIDSLKRKYGETIEEIIATKDQLEKQYYDICNKDEIIDKIKKEIEEQHSLLIKLSEDISKTRNNLARSLEDSIHQQLKELGLEKARFSIEVLFDEKYLNNKGCNKVTFKISTNPGEPLYSIDKVVSGGELSRIMLALKVVFTNKDKIPTIIFDEIDIGISGSIASAVAKKMFYVSLDTQVFVVTHLPQIAVMSDNHFVVTKEVKNEKTYSYVNRLKEEEKVNEIARMIGGSDLTKLTIENARELVKLANDMKSEIKKE</sequence>
<dbReference type="PANTHER" id="PTHR11059:SF0">
    <property type="entry name" value="DNA REPAIR PROTEIN RECN"/>
    <property type="match status" value="1"/>
</dbReference>
<dbReference type="Proteomes" id="UP000019426">
    <property type="component" value="Chromosome M2/40_rep1"/>
</dbReference>
<dbReference type="Gene3D" id="3.40.50.300">
    <property type="entry name" value="P-loop containing nucleotide triphosphate hydrolases"/>
    <property type="match status" value="2"/>
</dbReference>
<keyword evidence="13" id="KW-1185">Reference proteome</keyword>
<dbReference type="RefSeq" id="WP_044037782.1">
    <property type="nucleotide sequence ID" value="NZ_HG917868.1"/>
</dbReference>
<comment type="similarity">
    <text evidence="2 9">Belongs to the RecN family.</text>
</comment>
<dbReference type="GO" id="GO:0009432">
    <property type="term" value="P:SOS response"/>
    <property type="evidence" value="ECO:0007669"/>
    <property type="project" value="TreeGrafter"/>
</dbReference>
<keyword evidence="4" id="KW-0547">Nucleotide-binding</keyword>
<dbReference type="STRING" id="1216932.CM240_1446"/>
<accession>W6SFX8</accession>
<dbReference type="CDD" id="cd03241">
    <property type="entry name" value="ABC_RecN"/>
    <property type="match status" value="2"/>
</dbReference>
<dbReference type="GO" id="GO:0006281">
    <property type="term" value="P:DNA repair"/>
    <property type="evidence" value="ECO:0007669"/>
    <property type="project" value="UniProtKB-KW"/>
</dbReference>
<dbReference type="InterPro" id="IPR004604">
    <property type="entry name" value="DNA_recomb/repair_RecN"/>
</dbReference>
<keyword evidence="7 9" id="KW-0234">DNA repair</keyword>
<dbReference type="FunFam" id="3.40.50.300:FF:000356">
    <property type="entry name" value="DNA repair protein RecN"/>
    <property type="match status" value="1"/>
</dbReference>
<dbReference type="InterPro" id="IPR003395">
    <property type="entry name" value="RecF/RecN/SMC_N"/>
</dbReference>
<dbReference type="NCBIfam" id="TIGR00634">
    <property type="entry name" value="recN"/>
    <property type="match status" value="1"/>
</dbReference>
<dbReference type="InterPro" id="IPR027417">
    <property type="entry name" value="P-loop_NTPase"/>
</dbReference>
<name>W6SFX8_9CLOT</name>
<evidence type="ECO:0000256" key="6">
    <source>
        <dbReference type="ARBA" id="ARBA00022840"/>
    </source>
</evidence>
<evidence type="ECO:0000256" key="2">
    <source>
        <dbReference type="ARBA" id="ARBA00009441"/>
    </source>
</evidence>
<evidence type="ECO:0000256" key="3">
    <source>
        <dbReference type="ARBA" id="ARBA00021315"/>
    </source>
</evidence>
<comment type="function">
    <text evidence="1 9">May be involved in recombinational repair of damaged DNA.</text>
</comment>
<dbReference type="EMBL" id="HG917868">
    <property type="protein sequence ID" value="CDM68605.1"/>
    <property type="molecule type" value="Genomic_DNA"/>
</dbReference>
<dbReference type="SUPFAM" id="SSF52540">
    <property type="entry name" value="P-loop containing nucleoside triphosphate hydrolases"/>
    <property type="match status" value="2"/>
</dbReference>
<dbReference type="AlphaFoldDB" id="W6SFX8"/>
<keyword evidence="5 9" id="KW-0227">DNA damage</keyword>
<dbReference type="PANTHER" id="PTHR11059">
    <property type="entry name" value="DNA REPAIR PROTEIN RECN"/>
    <property type="match status" value="1"/>
</dbReference>
<dbReference type="HOGENOM" id="CLU_018297_3_1_9"/>
<dbReference type="GO" id="GO:0005524">
    <property type="term" value="F:ATP binding"/>
    <property type="evidence" value="ECO:0007669"/>
    <property type="project" value="UniProtKB-KW"/>
</dbReference>
<reference evidence="12 13" key="1">
    <citation type="submission" date="2013-11" db="EMBL/GenBank/DDBJ databases">
        <title>Complete genome sequence of Clostridum sp. M2/40.</title>
        <authorList>
            <person name="Wibberg D."/>
            <person name="Puehler A."/>
            <person name="Schlueter A."/>
        </authorList>
    </citation>
    <scope>NUCLEOTIDE SEQUENCE [LARGE SCALE GENOMIC DNA]</scope>
    <source>
        <strain evidence="13">M2/40</strain>
    </source>
</reference>